<dbReference type="Proteomes" id="UP000319130">
    <property type="component" value="Unassembled WGS sequence"/>
</dbReference>
<feature type="active site" description="Proton donor/acceptor" evidence="12 14">
    <location>
        <position position="131"/>
    </location>
</feature>
<dbReference type="InterPro" id="IPR005263">
    <property type="entry name" value="DapA"/>
</dbReference>
<feature type="binding site" evidence="12 15">
    <location>
        <position position="201"/>
    </location>
    <ligand>
        <name>pyruvate</name>
        <dbReference type="ChEBI" id="CHEBI:15361"/>
    </ligand>
</feature>
<dbReference type="GO" id="GO:0019877">
    <property type="term" value="P:diaminopimelate biosynthetic process"/>
    <property type="evidence" value="ECO:0007669"/>
    <property type="project" value="UniProtKB-UniRule"/>
</dbReference>
<comment type="similarity">
    <text evidence="3 12 13">Belongs to the DapA family.</text>
</comment>
<dbReference type="PANTHER" id="PTHR12128:SF66">
    <property type="entry name" value="4-HYDROXY-2-OXOGLUTARATE ALDOLASE, MITOCHONDRIAL"/>
    <property type="match status" value="1"/>
</dbReference>
<feature type="binding site" evidence="12 15">
    <location>
        <position position="44"/>
    </location>
    <ligand>
        <name>pyruvate</name>
        <dbReference type="ChEBI" id="CHEBI:15361"/>
    </ligand>
</feature>
<reference evidence="16 17" key="1">
    <citation type="submission" date="2019-03" db="EMBL/GenBank/DDBJ databases">
        <title>Metabolic potential of uncultured bacteria and archaea associated with petroleum seepage in deep-sea sediments.</title>
        <authorList>
            <person name="Dong X."/>
            <person name="Hubert C."/>
        </authorList>
    </citation>
    <scope>NUCLEOTIDE SEQUENCE [LARGE SCALE GENOMIC DNA]</scope>
    <source>
        <strain evidence="16">E29_bin52</strain>
    </source>
</reference>
<dbReference type="AlphaFoldDB" id="A0A523W0R0"/>
<keyword evidence="5 12" id="KW-0963">Cytoplasm</keyword>
<dbReference type="GO" id="GO:0005829">
    <property type="term" value="C:cytosol"/>
    <property type="evidence" value="ECO:0007669"/>
    <property type="project" value="TreeGrafter"/>
</dbReference>
<dbReference type="UniPathway" id="UPA00034">
    <property type="reaction ID" value="UER00017"/>
</dbReference>
<dbReference type="SMART" id="SM01130">
    <property type="entry name" value="DHDPS"/>
    <property type="match status" value="1"/>
</dbReference>
<evidence type="ECO:0000256" key="6">
    <source>
        <dbReference type="ARBA" id="ARBA00022605"/>
    </source>
</evidence>
<evidence type="ECO:0000313" key="17">
    <source>
        <dbReference type="Proteomes" id="UP000319130"/>
    </source>
</evidence>
<keyword evidence="9 12" id="KW-0456">Lyase</keyword>
<dbReference type="InterPro" id="IPR002220">
    <property type="entry name" value="DapA-like"/>
</dbReference>
<feature type="active site" description="Schiff-base intermediate with substrate" evidence="12 14">
    <location>
        <position position="159"/>
    </location>
</feature>
<evidence type="ECO:0000256" key="9">
    <source>
        <dbReference type="ARBA" id="ARBA00023239"/>
    </source>
</evidence>
<dbReference type="SUPFAM" id="SSF51569">
    <property type="entry name" value="Aldolase"/>
    <property type="match status" value="1"/>
</dbReference>
<evidence type="ECO:0000256" key="2">
    <source>
        <dbReference type="ARBA" id="ARBA00005120"/>
    </source>
</evidence>
<dbReference type="PROSITE" id="PS00665">
    <property type="entry name" value="DHDPS_1"/>
    <property type="match status" value="1"/>
</dbReference>
<feature type="site" description="Part of a proton relay during catalysis" evidence="12">
    <location>
        <position position="106"/>
    </location>
</feature>
<evidence type="ECO:0000256" key="5">
    <source>
        <dbReference type="ARBA" id="ARBA00022490"/>
    </source>
</evidence>
<dbReference type="PROSITE" id="PS00666">
    <property type="entry name" value="DHDPS_2"/>
    <property type="match status" value="1"/>
</dbReference>
<dbReference type="GO" id="GO:0009089">
    <property type="term" value="P:lysine biosynthetic process via diaminopimelate"/>
    <property type="evidence" value="ECO:0007669"/>
    <property type="project" value="UniProtKB-UniRule"/>
</dbReference>
<comment type="catalytic activity">
    <reaction evidence="11 12">
        <text>L-aspartate 4-semialdehyde + pyruvate = (2S,4S)-4-hydroxy-2,3,4,5-tetrahydrodipicolinate + H2O + H(+)</text>
        <dbReference type="Rhea" id="RHEA:34171"/>
        <dbReference type="ChEBI" id="CHEBI:15361"/>
        <dbReference type="ChEBI" id="CHEBI:15377"/>
        <dbReference type="ChEBI" id="CHEBI:15378"/>
        <dbReference type="ChEBI" id="CHEBI:67139"/>
        <dbReference type="ChEBI" id="CHEBI:537519"/>
        <dbReference type="EC" id="4.3.3.7"/>
    </reaction>
</comment>
<dbReference type="EC" id="4.3.3.7" evidence="4 12"/>
<dbReference type="EMBL" id="SOIZ01000291">
    <property type="protein sequence ID" value="TET60616.1"/>
    <property type="molecule type" value="Genomic_DNA"/>
</dbReference>
<evidence type="ECO:0000256" key="14">
    <source>
        <dbReference type="PIRSR" id="PIRSR001365-1"/>
    </source>
</evidence>
<dbReference type="InterPro" id="IPR020624">
    <property type="entry name" value="Schiff_base-form_aldolases_CS"/>
</dbReference>
<evidence type="ECO:0000256" key="11">
    <source>
        <dbReference type="ARBA" id="ARBA00047836"/>
    </source>
</evidence>
<keyword evidence="10 12" id="KW-0704">Schiff base</keyword>
<feature type="site" description="Part of a proton relay during catalysis" evidence="12">
    <location>
        <position position="43"/>
    </location>
</feature>
<comment type="function">
    <text evidence="1 12">Catalyzes the condensation of (S)-aspartate-beta-semialdehyde [(S)-ASA] and pyruvate to 4-hydroxy-tetrahydrodipicolinate (HTPA).</text>
</comment>
<evidence type="ECO:0000256" key="7">
    <source>
        <dbReference type="ARBA" id="ARBA00022915"/>
    </source>
</evidence>
<dbReference type="NCBIfam" id="TIGR00674">
    <property type="entry name" value="dapA"/>
    <property type="match status" value="1"/>
</dbReference>
<gene>
    <name evidence="12" type="primary">dapA</name>
    <name evidence="16" type="ORF">E3J48_06495</name>
</gene>
<dbReference type="PANTHER" id="PTHR12128">
    <property type="entry name" value="DIHYDRODIPICOLINATE SYNTHASE"/>
    <property type="match status" value="1"/>
</dbReference>
<evidence type="ECO:0000256" key="8">
    <source>
        <dbReference type="ARBA" id="ARBA00023154"/>
    </source>
</evidence>
<comment type="pathway">
    <text evidence="2 12">Amino-acid biosynthesis; L-lysine biosynthesis via DAP pathway; (S)-tetrahydrodipicolinate from L-aspartate: step 3/4.</text>
</comment>
<sequence length="289" mass="31674">MFKGCFVAVVTPFRRGEVDEAAFKELVRFLVEKGVDGIVPCGTTGESPALSREEQRRLIKLAVKEARKRVAVIAGTGSNNTKEAEELTEFAKDCGADGALVVAPYYNKPTPRGLESHYRRLERIGLPLVIYNIPSRTGINIPPSIVAKLSQLNNIVGIKEASGSMDQVSSIIAQSEPNLSVLSGDDSLTLPILSLGGVGVVSVVANILPKETHDLVSSYLRGDIERAKQLHYKLLDLFKAMFIETNPLPIKTAMARLGMIEKEWRLPLEAMEKENEEKLERALSSYGLI</sequence>
<dbReference type="InterPro" id="IPR013785">
    <property type="entry name" value="Aldolase_TIM"/>
</dbReference>
<evidence type="ECO:0000256" key="10">
    <source>
        <dbReference type="ARBA" id="ARBA00023270"/>
    </source>
</evidence>
<dbReference type="GO" id="GO:0008840">
    <property type="term" value="F:4-hydroxy-tetrahydrodipicolinate synthase activity"/>
    <property type="evidence" value="ECO:0007669"/>
    <property type="project" value="UniProtKB-UniRule"/>
</dbReference>
<evidence type="ECO:0000256" key="1">
    <source>
        <dbReference type="ARBA" id="ARBA00003294"/>
    </source>
</evidence>
<dbReference type="PIRSF" id="PIRSF001365">
    <property type="entry name" value="DHDPS"/>
    <property type="match status" value="1"/>
</dbReference>
<comment type="caution">
    <text evidence="12">Was originally thought to be a dihydrodipicolinate synthase (DHDPS), catalyzing the condensation of (S)-aspartate-beta-semialdehyde [(S)-ASA] and pyruvate to dihydrodipicolinate (DHDP). However, it was shown in E.coli that the product of the enzymatic reaction is not dihydrodipicolinate but in fact (4S)-4-hydroxy-2,3,4,5-tetrahydro-(2S)-dipicolinic acid (HTPA), and that the consecutive dehydration reaction leading to DHDP is not spontaneous but catalyzed by DapB.</text>
</comment>
<comment type="subunit">
    <text evidence="12">Homotetramer; dimer of dimers.</text>
</comment>
<evidence type="ECO:0000256" key="12">
    <source>
        <dbReference type="HAMAP-Rule" id="MF_00418"/>
    </source>
</evidence>
<accession>A0A523W0R0</accession>
<keyword evidence="6 12" id="KW-0028">Amino-acid biosynthesis</keyword>
<keyword evidence="8 12" id="KW-0457">Lysine biosynthesis</keyword>
<dbReference type="InterPro" id="IPR020625">
    <property type="entry name" value="Schiff_base-form_aldolases_AS"/>
</dbReference>
<proteinExistence type="inferred from homology"/>
<keyword evidence="7 12" id="KW-0220">Diaminopimelate biosynthesis</keyword>
<comment type="caution">
    <text evidence="16">The sequence shown here is derived from an EMBL/GenBank/DDBJ whole genome shotgun (WGS) entry which is preliminary data.</text>
</comment>
<evidence type="ECO:0000256" key="4">
    <source>
        <dbReference type="ARBA" id="ARBA00012086"/>
    </source>
</evidence>
<dbReference type="HAMAP" id="MF_00418">
    <property type="entry name" value="DapA"/>
    <property type="match status" value="1"/>
</dbReference>
<evidence type="ECO:0000256" key="3">
    <source>
        <dbReference type="ARBA" id="ARBA00007592"/>
    </source>
</evidence>
<dbReference type="CDD" id="cd00950">
    <property type="entry name" value="DHDPS"/>
    <property type="match status" value="1"/>
</dbReference>
<evidence type="ECO:0000256" key="15">
    <source>
        <dbReference type="PIRSR" id="PIRSR001365-2"/>
    </source>
</evidence>
<organism evidence="16 17">
    <name type="scientific">Aerophobetes bacterium</name>
    <dbReference type="NCBI Taxonomy" id="2030807"/>
    <lineage>
        <taxon>Bacteria</taxon>
        <taxon>Candidatus Aerophobota</taxon>
    </lineage>
</organism>
<protein>
    <recommendedName>
        <fullName evidence="4 12">4-hydroxy-tetrahydrodipicolinate synthase</fullName>
        <shortName evidence="12">HTPA synthase</shortName>
        <ecNumber evidence="4 12">4.3.3.7</ecNumber>
    </recommendedName>
</protein>
<evidence type="ECO:0000313" key="16">
    <source>
        <dbReference type="EMBL" id="TET60616.1"/>
    </source>
</evidence>
<evidence type="ECO:0000256" key="13">
    <source>
        <dbReference type="PIRNR" id="PIRNR001365"/>
    </source>
</evidence>
<dbReference type="Gene3D" id="3.20.20.70">
    <property type="entry name" value="Aldolase class I"/>
    <property type="match status" value="1"/>
</dbReference>
<comment type="subcellular location">
    <subcellularLocation>
        <location evidence="12">Cytoplasm</location>
    </subcellularLocation>
</comment>
<dbReference type="PRINTS" id="PR00146">
    <property type="entry name" value="DHPICSNTHASE"/>
</dbReference>
<dbReference type="Pfam" id="PF00701">
    <property type="entry name" value="DHDPS"/>
    <property type="match status" value="1"/>
</dbReference>
<name>A0A523W0R0_UNCAE</name>